<keyword evidence="2" id="KW-1185">Reference proteome</keyword>
<dbReference type="EMBL" id="SJPV01000012">
    <property type="protein sequence ID" value="TWU32521.1"/>
    <property type="molecule type" value="Genomic_DNA"/>
</dbReference>
<protein>
    <submittedName>
        <fullName evidence="1">Uncharacterized protein</fullName>
    </submittedName>
</protein>
<dbReference type="Proteomes" id="UP000319143">
    <property type="component" value="Unassembled WGS sequence"/>
</dbReference>
<reference evidence="1 2" key="1">
    <citation type="submission" date="2019-02" db="EMBL/GenBank/DDBJ databases">
        <title>Deep-cultivation of Planctomycetes and their phenomic and genomic characterization uncovers novel biology.</title>
        <authorList>
            <person name="Wiegand S."/>
            <person name="Jogler M."/>
            <person name="Boedeker C."/>
            <person name="Pinto D."/>
            <person name="Vollmers J."/>
            <person name="Rivas-Marin E."/>
            <person name="Kohn T."/>
            <person name="Peeters S.H."/>
            <person name="Heuer A."/>
            <person name="Rast P."/>
            <person name="Oberbeckmann S."/>
            <person name="Bunk B."/>
            <person name="Jeske O."/>
            <person name="Meyerdierks A."/>
            <person name="Storesund J.E."/>
            <person name="Kallscheuer N."/>
            <person name="Luecker S."/>
            <person name="Lage O.M."/>
            <person name="Pohl T."/>
            <person name="Merkel B.J."/>
            <person name="Hornburger P."/>
            <person name="Mueller R.-W."/>
            <person name="Bruemmer F."/>
            <person name="Labrenz M."/>
            <person name="Spormann A.M."/>
            <person name="Op Den Camp H."/>
            <person name="Overmann J."/>
            <person name="Amann R."/>
            <person name="Jetten M.S.M."/>
            <person name="Mascher T."/>
            <person name="Medema M.H."/>
            <person name="Devos D.P."/>
            <person name="Kaster A.-K."/>
            <person name="Ovreas L."/>
            <person name="Rohde M."/>
            <person name="Galperin M.Y."/>
            <person name="Jogler C."/>
        </authorList>
    </citation>
    <scope>NUCLEOTIDE SEQUENCE [LARGE SCALE GENOMIC DNA]</scope>
    <source>
        <strain evidence="1 2">Poly41</strain>
    </source>
</reference>
<evidence type="ECO:0000313" key="1">
    <source>
        <dbReference type="EMBL" id="TWU32521.1"/>
    </source>
</evidence>
<name>A0A5C6D9T6_9BACT</name>
<dbReference type="AlphaFoldDB" id="A0A5C6D9T6"/>
<gene>
    <name evidence="1" type="ORF">Poly41_54990</name>
</gene>
<organism evidence="1 2">
    <name type="scientific">Novipirellula artificiosorum</name>
    <dbReference type="NCBI Taxonomy" id="2528016"/>
    <lineage>
        <taxon>Bacteria</taxon>
        <taxon>Pseudomonadati</taxon>
        <taxon>Planctomycetota</taxon>
        <taxon>Planctomycetia</taxon>
        <taxon>Pirellulales</taxon>
        <taxon>Pirellulaceae</taxon>
        <taxon>Novipirellula</taxon>
    </lineage>
</organism>
<accession>A0A5C6D9T6</accession>
<evidence type="ECO:0000313" key="2">
    <source>
        <dbReference type="Proteomes" id="UP000319143"/>
    </source>
</evidence>
<proteinExistence type="predicted"/>
<comment type="caution">
    <text evidence="1">The sequence shown here is derived from an EMBL/GenBank/DDBJ whole genome shotgun (WGS) entry which is preliminary data.</text>
</comment>
<sequence length="67" mass="7417">MTIYGRCILINSQARLRIGLAVFLLAPAAERLQTLRAKQVKEGRGVSVEFTTPGSVSREQVFAVELR</sequence>